<dbReference type="NCBIfam" id="NF033206">
    <property type="entry name" value="ScyE_fam"/>
    <property type="match status" value="1"/>
</dbReference>
<dbReference type="Proteomes" id="UP000240357">
    <property type="component" value="Unassembled WGS sequence"/>
</dbReference>
<dbReference type="InterPro" id="IPR011042">
    <property type="entry name" value="6-blade_b-propeller_TolB-like"/>
</dbReference>
<dbReference type="Gene3D" id="2.120.10.30">
    <property type="entry name" value="TolB, C-terminal domain"/>
    <property type="match status" value="1"/>
</dbReference>
<dbReference type="SUPFAM" id="SSF101898">
    <property type="entry name" value="NHL repeat"/>
    <property type="match status" value="1"/>
</dbReference>
<dbReference type="RefSeq" id="WP_106928160.1">
    <property type="nucleotide sequence ID" value="NZ_PYFT01000001.1"/>
</dbReference>
<name>A0A2T2YDB8_9BACT</name>
<dbReference type="OrthoDB" id="928769at2"/>
<keyword evidence="2" id="KW-1185">Reference proteome</keyword>
<evidence type="ECO:0000313" key="2">
    <source>
        <dbReference type="Proteomes" id="UP000240357"/>
    </source>
</evidence>
<accession>A0A2T2YDB8</accession>
<organism evidence="1 2">
    <name type="scientific">Adhaeribacter arboris</name>
    <dbReference type="NCBI Taxonomy" id="2072846"/>
    <lineage>
        <taxon>Bacteria</taxon>
        <taxon>Pseudomonadati</taxon>
        <taxon>Bacteroidota</taxon>
        <taxon>Cytophagia</taxon>
        <taxon>Cytophagales</taxon>
        <taxon>Hymenobacteraceae</taxon>
        <taxon>Adhaeribacter</taxon>
    </lineage>
</organism>
<dbReference type="AlphaFoldDB" id="A0A2T2YDB8"/>
<sequence length="337" mass="36424">MKQKLSILLLSLCLLVVTGCREFYEYFDSVEPKVLKVKDYASGLKSPLGLALDAKQQLWVTELGTGKDDGTVSVFVNGKKNVVIEDFPSTIGDEGLVGLNHLLVKDGMAYILHTNGYLYKADISSFTPGDTPLKAKNLEKENIGAFVLDYDFEADTEESNPYNLTAGPVGDIFITDAAANAVIRRSLSGELSVFTTFPNIANPTPVGPPSIHAVPTSIAFNKQTFYVTTLTGFPFPTGQARIFSVDLSGKVSLYQDGFTTLTNMTFDPVYNPVVVEHAQFTQQGFAPNTGRMVVATTNGPAKLITGLNQPTAIVRSGPLTYYVNSLADGKIVKVTNQ</sequence>
<protein>
    <submittedName>
        <fullName evidence="1">ScyD/ScyE family protein</fullName>
    </submittedName>
</protein>
<dbReference type="PROSITE" id="PS51257">
    <property type="entry name" value="PROKAR_LIPOPROTEIN"/>
    <property type="match status" value="1"/>
</dbReference>
<reference evidence="1 2" key="1">
    <citation type="submission" date="2018-03" db="EMBL/GenBank/DDBJ databases">
        <title>Adhaeribacter sp. HMF7605 Genome sequencing and assembly.</title>
        <authorList>
            <person name="Kang H."/>
            <person name="Kang J."/>
            <person name="Cha I."/>
            <person name="Kim H."/>
            <person name="Joh K."/>
        </authorList>
    </citation>
    <scope>NUCLEOTIDE SEQUENCE [LARGE SCALE GENOMIC DNA]</scope>
    <source>
        <strain evidence="1 2">HMF7605</strain>
    </source>
</reference>
<comment type="caution">
    <text evidence="1">The sequence shown here is derived from an EMBL/GenBank/DDBJ whole genome shotgun (WGS) entry which is preliminary data.</text>
</comment>
<gene>
    <name evidence="1" type="ORF">AHMF7605_08080</name>
</gene>
<proteinExistence type="predicted"/>
<evidence type="ECO:0000313" key="1">
    <source>
        <dbReference type="EMBL" id="PSR53486.1"/>
    </source>
</evidence>
<dbReference type="EMBL" id="PYFT01000001">
    <property type="protein sequence ID" value="PSR53486.1"/>
    <property type="molecule type" value="Genomic_DNA"/>
</dbReference>
<dbReference type="InterPro" id="IPR048031">
    <property type="entry name" value="ScyD/ScyE-like"/>
</dbReference>